<organism evidence="2 3">
    <name type="scientific">Mytilus galloprovincialis</name>
    <name type="common">Mediterranean mussel</name>
    <dbReference type="NCBI Taxonomy" id="29158"/>
    <lineage>
        <taxon>Eukaryota</taxon>
        <taxon>Metazoa</taxon>
        <taxon>Spiralia</taxon>
        <taxon>Lophotrochozoa</taxon>
        <taxon>Mollusca</taxon>
        <taxon>Bivalvia</taxon>
        <taxon>Autobranchia</taxon>
        <taxon>Pteriomorphia</taxon>
        <taxon>Mytilida</taxon>
        <taxon>Mytiloidea</taxon>
        <taxon>Mytilidae</taxon>
        <taxon>Mytilinae</taxon>
        <taxon>Mytilus</taxon>
    </lineage>
</organism>
<dbReference type="AlphaFoldDB" id="A0A8B6D6L2"/>
<keyword evidence="3" id="KW-1185">Reference proteome</keyword>
<reference evidence="2" key="1">
    <citation type="submission" date="2018-11" db="EMBL/GenBank/DDBJ databases">
        <authorList>
            <person name="Alioto T."/>
            <person name="Alioto T."/>
        </authorList>
    </citation>
    <scope>NUCLEOTIDE SEQUENCE</scope>
</reference>
<dbReference type="SUPFAM" id="SSF49842">
    <property type="entry name" value="TNF-like"/>
    <property type="match status" value="1"/>
</dbReference>
<feature type="domain" description="C1q" evidence="1">
    <location>
        <begin position="19"/>
        <end position="110"/>
    </location>
</feature>
<dbReference type="Gene3D" id="2.60.120.40">
    <property type="match status" value="1"/>
</dbReference>
<comment type="caution">
    <text evidence="2">The sequence shown here is derived from an EMBL/GenBank/DDBJ whole genome shotgun (WGS) entry which is preliminary data.</text>
</comment>
<name>A0A8B6D6L2_MYTGA</name>
<evidence type="ECO:0000313" key="2">
    <source>
        <dbReference type="EMBL" id="VDI14147.1"/>
    </source>
</evidence>
<dbReference type="OrthoDB" id="6136069at2759"/>
<dbReference type="InterPro" id="IPR008983">
    <property type="entry name" value="Tumour_necrosis_fac-like_dom"/>
</dbReference>
<protein>
    <recommendedName>
        <fullName evidence="1">C1q domain-containing protein</fullName>
    </recommendedName>
</protein>
<sequence>MTAHPSHAGTIRDTIMKFDDVKFSVGVTNLATYKSTGKFTCEQEGLYIISASVMSYTNGAYYYISLNGNYISDTYISPQSISHSDIHTGAVTVTRKLNRNDQVWLYAPGSWYIYGSLHSKLTIIKIK</sequence>
<dbReference type="InterPro" id="IPR001073">
    <property type="entry name" value="C1q_dom"/>
</dbReference>
<dbReference type="Pfam" id="PF00386">
    <property type="entry name" value="C1q"/>
    <property type="match status" value="1"/>
</dbReference>
<dbReference type="EMBL" id="UYJE01002833">
    <property type="protein sequence ID" value="VDI14147.1"/>
    <property type="molecule type" value="Genomic_DNA"/>
</dbReference>
<accession>A0A8B6D6L2</accession>
<dbReference type="Proteomes" id="UP000596742">
    <property type="component" value="Unassembled WGS sequence"/>
</dbReference>
<evidence type="ECO:0000259" key="1">
    <source>
        <dbReference type="Pfam" id="PF00386"/>
    </source>
</evidence>
<evidence type="ECO:0000313" key="3">
    <source>
        <dbReference type="Proteomes" id="UP000596742"/>
    </source>
</evidence>
<gene>
    <name evidence="2" type="ORF">MGAL_10B003538</name>
</gene>
<proteinExistence type="predicted"/>